<gene>
    <name evidence="22" type="primary">ccoP</name>
    <name evidence="22" type="ORF">ACFQS8_02745</name>
</gene>
<evidence type="ECO:0000256" key="9">
    <source>
        <dbReference type="ARBA" id="ARBA00022692"/>
    </source>
</evidence>
<accession>A0ABW2II31</accession>
<dbReference type="PIRSF" id="PIRSF000006">
    <property type="entry name" value="Cbb3-Cox_fixP"/>
    <property type="match status" value="1"/>
</dbReference>
<evidence type="ECO:0000256" key="20">
    <source>
        <dbReference type="SAM" id="Phobius"/>
    </source>
</evidence>
<evidence type="ECO:0000256" key="3">
    <source>
        <dbReference type="ARBA" id="ARBA00006113"/>
    </source>
</evidence>
<keyword evidence="13 19" id="KW-0249">Electron transport</keyword>
<evidence type="ECO:0000313" key="23">
    <source>
        <dbReference type="Proteomes" id="UP001596492"/>
    </source>
</evidence>
<dbReference type="Gene3D" id="6.10.280.130">
    <property type="match status" value="1"/>
</dbReference>
<reference evidence="23" key="1">
    <citation type="journal article" date="2019" name="Int. J. Syst. Evol. Microbiol.">
        <title>The Global Catalogue of Microorganisms (GCM) 10K type strain sequencing project: providing services to taxonomists for standard genome sequencing and annotation.</title>
        <authorList>
            <consortium name="The Broad Institute Genomics Platform"/>
            <consortium name="The Broad Institute Genome Sequencing Center for Infectious Disease"/>
            <person name="Wu L."/>
            <person name="Ma J."/>
        </authorList>
    </citation>
    <scope>NUCLEOTIDE SEQUENCE [LARGE SCALE GENOMIC DNA]</scope>
    <source>
        <strain evidence="23">CCUG 51308</strain>
    </source>
</reference>
<keyword evidence="23" id="KW-1185">Reference proteome</keyword>
<keyword evidence="11" id="KW-0677">Repeat</keyword>
<protein>
    <recommendedName>
        <fullName evidence="19">Cbb3-type cytochrome c oxidase subunit</fullName>
    </recommendedName>
</protein>
<evidence type="ECO:0000256" key="7">
    <source>
        <dbReference type="ARBA" id="ARBA00022617"/>
    </source>
</evidence>
<keyword evidence="12 19" id="KW-0375">Hydrogen ion transport</keyword>
<evidence type="ECO:0000256" key="5">
    <source>
        <dbReference type="ARBA" id="ARBA00022475"/>
    </source>
</evidence>
<keyword evidence="9 20" id="KW-0812">Transmembrane</keyword>
<feature type="transmembrane region" description="Helical" evidence="20">
    <location>
        <begin position="36"/>
        <end position="54"/>
    </location>
</feature>
<dbReference type="InterPro" id="IPR038414">
    <property type="entry name" value="CcoP_N_sf"/>
</dbReference>
<dbReference type="PROSITE" id="PS51007">
    <property type="entry name" value="CYTC"/>
    <property type="match status" value="2"/>
</dbReference>
<comment type="pathway">
    <text evidence="2 19">Energy metabolism; oxidative phosphorylation.</text>
</comment>
<organism evidence="22 23">
    <name type="scientific">Hirschia litorea</name>
    <dbReference type="NCBI Taxonomy" id="1199156"/>
    <lineage>
        <taxon>Bacteria</taxon>
        <taxon>Pseudomonadati</taxon>
        <taxon>Pseudomonadota</taxon>
        <taxon>Alphaproteobacteria</taxon>
        <taxon>Hyphomonadales</taxon>
        <taxon>Hyphomonadaceae</taxon>
        <taxon>Hirschia</taxon>
    </lineage>
</organism>
<evidence type="ECO:0000256" key="14">
    <source>
        <dbReference type="ARBA" id="ARBA00022989"/>
    </source>
</evidence>
<evidence type="ECO:0000256" key="16">
    <source>
        <dbReference type="ARBA" id="ARBA00023004"/>
    </source>
</evidence>
<comment type="caution">
    <text evidence="22">The sequence shown here is derived from an EMBL/GenBank/DDBJ whole genome shotgun (WGS) entry which is preliminary data.</text>
</comment>
<evidence type="ECO:0000313" key="22">
    <source>
        <dbReference type="EMBL" id="MFC7290522.1"/>
    </source>
</evidence>
<proteinExistence type="inferred from homology"/>
<comment type="subunit">
    <text evidence="19">Component of the cbb3-type cytochrome c oxidase.</text>
</comment>
<dbReference type="InterPro" id="IPR032858">
    <property type="entry name" value="CcoP_N"/>
</dbReference>
<dbReference type="Gene3D" id="1.10.760.10">
    <property type="entry name" value="Cytochrome c-like domain"/>
    <property type="match status" value="2"/>
</dbReference>
<keyword evidence="10 19" id="KW-0479">Metal-binding</keyword>
<keyword evidence="7 19" id="KW-0349">Heme</keyword>
<dbReference type="NCBIfam" id="TIGR00782">
    <property type="entry name" value="ccoP"/>
    <property type="match status" value="1"/>
</dbReference>
<evidence type="ECO:0000256" key="13">
    <source>
        <dbReference type="ARBA" id="ARBA00022982"/>
    </source>
</evidence>
<evidence type="ECO:0000256" key="11">
    <source>
        <dbReference type="ARBA" id="ARBA00022737"/>
    </source>
</evidence>
<evidence type="ECO:0000256" key="17">
    <source>
        <dbReference type="ARBA" id="ARBA00023065"/>
    </source>
</evidence>
<feature type="domain" description="Cytochrome c" evidence="21">
    <location>
        <begin position="115"/>
        <end position="204"/>
    </location>
</feature>
<evidence type="ECO:0000256" key="10">
    <source>
        <dbReference type="ARBA" id="ARBA00022723"/>
    </source>
</evidence>
<evidence type="ECO:0000256" key="18">
    <source>
        <dbReference type="ARBA" id="ARBA00023136"/>
    </source>
</evidence>
<feature type="domain" description="Cytochrome c" evidence="21">
    <location>
        <begin position="205"/>
        <end position="292"/>
    </location>
</feature>
<evidence type="ECO:0000256" key="1">
    <source>
        <dbReference type="ARBA" id="ARBA00004533"/>
    </source>
</evidence>
<keyword evidence="18 19" id="KW-0472">Membrane</keyword>
<dbReference type="PANTHER" id="PTHR33751:SF1">
    <property type="entry name" value="CBB3-TYPE CYTOCHROME C OXIDASE SUBUNIT FIXP"/>
    <property type="match status" value="1"/>
</dbReference>
<dbReference type="SUPFAM" id="SSF46626">
    <property type="entry name" value="Cytochrome c"/>
    <property type="match status" value="2"/>
</dbReference>
<keyword evidence="6 19" id="KW-0997">Cell inner membrane</keyword>
<evidence type="ECO:0000256" key="8">
    <source>
        <dbReference type="ARBA" id="ARBA00022660"/>
    </source>
</evidence>
<dbReference type="PRINTS" id="PR00605">
    <property type="entry name" value="CYTCHROMECIC"/>
</dbReference>
<dbReference type="EMBL" id="JBHTBR010000002">
    <property type="protein sequence ID" value="MFC7290522.1"/>
    <property type="molecule type" value="Genomic_DNA"/>
</dbReference>
<evidence type="ECO:0000256" key="6">
    <source>
        <dbReference type="ARBA" id="ARBA00022519"/>
    </source>
</evidence>
<dbReference type="InterPro" id="IPR036909">
    <property type="entry name" value="Cyt_c-like_dom_sf"/>
</dbReference>
<dbReference type="RefSeq" id="WP_382165482.1">
    <property type="nucleotide sequence ID" value="NZ_JBHTBR010000002.1"/>
</dbReference>
<comment type="subcellular location">
    <subcellularLocation>
        <location evidence="1 19">Cell inner membrane</location>
    </subcellularLocation>
</comment>
<dbReference type="InterPro" id="IPR050597">
    <property type="entry name" value="Cytochrome_c_Oxidase_Subunit"/>
</dbReference>
<keyword evidence="15 19" id="KW-0560">Oxidoreductase</keyword>
<evidence type="ECO:0000256" key="15">
    <source>
        <dbReference type="ARBA" id="ARBA00023002"/>
    </source>
</evidence>
<keyword evidence="8 19" id="KW-0679">Respiratory chain</keyword>
<comment type="similarity">
    <text evidence="3 19">Belongs to the CcoP / FixP family.</text>
</comment>
<keyword evidence="17 19" id="KW-0406">Ion transport</keyword>
<evidence type="ECO:0000259" key="21">
    <source>
        <dbReference type="PROSITE" id="PS51007"/>
    </source>
</evidence>
<evidence type="ECO:0000256" key="12">
    <source>
        <dbReference type="ARBA" id="ARBA00022781"/>
    </source>
</evidence>
<dbReference type="Pfam" id="PF14715">
    <property type="entry name" value="FixP_N"/>
    <property type="match status" value="1"/>
</dbReference>
<keyword evidence="14 20" id="KW-1133">Transmembrane helix</keyword>
<keyword evidence="4 19" id="KW-0813">Transport</keyword>
<keyword evidence="16 19" id="KW-0408">Iron</keyword>
<evidence type="ECO:0000256" key="19">
    <source>
        <dbReference type="PIRNR" id="PIRNR000006"/>
    </source>
</evidence>
<comment type="cofactor">
    <cofactor evidence="19">
        <name>heme c</name>
        <dbReference type="ChEBI" id="CHEBI:61717"/>
    </cofactor>
    <text evidence="19">Binds 2 heme C groups per subunit.</text>
</comment>
<evidence type="ECO:0000256" key="4">
    <source>
        <dbReference type="ARBA" id="ARBA00022448"/>
    </source>
</evidence>
<dbReference type="Pfam" id="PF13442">
    <property type="entry name" value="Cytochrome_CBB3"/>
    <property type="match status" value="2"/>
</dbReference>
<dbReference type="InterPro" id="IPR009056">
    <property type="entry name" value="Cyt_c-like_dom"/>
</dbReference>
<dbReference type="Proteomes" id="UP001596492">
    <property type="component" value="Unassembled WGS sequence"/>
</dbReference>
<evidence type="ECO:0000256" key="2">
    <source>
        <dbReference type="ARBA" id="ARBA00004673"/>
    </source>
</evidence>
<dbReference type="InterPro" id="IPR008168">
    <property type="entry name" value="Cyt_C_IC"/>
</dbReference>
<dbReference type="InterPro" id="IPR004678">
    <property type="entry name" value="Cyt_c_oxidase_cbb3_su3"/>
</dbReference>
<comment type="function">
    <text evidence="19">C-type cytochrome. Part of the cbb3-type cytochrome c oxidase complex.</text>
</comment>
<keyword evidence="5 19" id="KW-1003">Cell membrane</keyword>
<sequence length="295" mass="32498">MTDNNKQKDIDAHSGVETTGHEWDGIKELNNPLPRWWLYVWFMTIAFSLVWWVLMPAWPAPPGAQGNTQGVWKQSDRTQVNEAVNKLKAARVESAQALLTASLQEIENTPELQQFALAMGESAFGDNCATCHGSGGRGAIGYPILADDVWLWGGTLDDIQHTITYGIRSSHDETRFSQMPAFGRDGYISEQEINDLVQKVLSLAGKPSDQEAAFRAGENFEVQCASCHGSDGTGIRELGAPNLTDSEWLYGGSANQIRETIYNARNSTMPHWNERLDEATIKALAVYVHTLGGGE</sequence>
<name>A0ABW2II31_9PROT</name>
<dbReference type="PANTHER" id="PTHR33751">
    <property type="entry name" value="CBB3-TYPE CYTOCHROME C OXIDASE SUBUNIT FIXP"/>
    <property type="match status" value="1"/>
</dbReference>